<dbReference type="PANTHER" id="PTHR34883">
    <property type="entry name" value="SERINE-RICH PROTEIN, PUTATIVE-RELATED-RELATED"/>
    <property type="match status" value="1"/>
</dbReference>
<feature type="chain" id="PRO_5040314093" description="Cupredoxin" evidence="1">
    <location>
        <begin position="20"/>
        <end position="210"/>
    </location>
</feature>
<dbReference type="SUPFAM" id="SSF49503">
    <property type="entry name" value="Cupredoxins"/>
    <property type="match status" value="1"/>
</dbReference>
<dbReference type="InterPro" id="IPR008972">
    <property type="entry name" value="Cupredoxin"/>
</dbReference>
<name>A0A9P8HTB9_9PEZI</name>
<sequence>MQLTNTLLLLSTAASSVMGITHVVKVGLNSALTYTPNSLTAAVGDKVEFDFLNANHSVVQAPFTTPCVPSPGGFFSGFHPGGPGKAIDTFTIDIKTTDVIWFYCAQAKHCQSGMVGVINVVAGSNKTLDAFTAAAKLAPNNVVPPTGPVGGVLGQIAPAANGTGGGAATGTGGAKPTSTAPIVSNGAVGTVSASQAGGLFSLLLVAGLLL</sequence>
<protein>
    <recommendedName>
        <fullName evidence="4">Cupredoxin</fullName>
    </recommendedName>
</protein>
<feature type="signal peptide" evidence="1">
    <location>
        <begin position="1"/>
        <end position="19"/>
    </location>
</feature>
<reference evidence="2" key="1">
    <citation type="submission" date="2021-03" db="EMBL/GenBank/DDBJ databases">
        <title>Comparative genomics and phylogenomic investigation of the class Geoglossomycetes provide insights into ecological specialization and systematics.</title>
        <authorList>
            <person name="Melie T."/>
            <person name="Pirro S."/>
            <person name="Miller A.N."/>
            <person name="Quandt A."/>
        </authorList>
    </citation>
    <scope>NUCLEOTIDE SEQUENCE</scope>
    <source>
        <strain evidence="2">GBOQ0MN5Z8</strain>
    </source>
</reference>
<keyword evidence="1" id="KW-0732">Signal</keyword>
<evidence type="ECO:0000313" key="2">
    <source>
        <dbReference type="EMBL" id="KAH0537101.1"/>
    </source>
</evidence>
<gene>
    <name evidence="2" type="ORF">FGG08_006062</name>
</gene>
<proteinExistence type="predicted"/>
<keyword evidence="3" id="KW-1185">Reference proteome</keyword>
<dbReference type="InterPro" id="IPR052953">
    <property type="entry name" value="Ser-rich/MCO-related"/>
</dbReference>
<dbReference type="Proteomes" id="UP000698800">
    <property type="component" value="Unassembled WGS sequence"/>
</dbReference>
<evidence type="ECO:0000256" key="1">
    <source>
        <dbReference type="SAM" id="SignalP"/>
    </source>
</evidence>
<evidence type="ECO:0000313" key="3">
    <source>
        <dbReference type="Proteomes" id="UP000698800"/>
    </source>
</evidence>
<comment type="caution">
    <text evidence="2">The sequence shown here is derived from an EMBL/GenBank/DDBJ whole genome shotgun (WGS) entry which is preliminary data.</text>
</comment>
<organism evidence="2 3">
    <name type="scientific">Glutinoglossum americanum</name>
    <dbReference type="NCBI Taxonomy" id="1670608"/>
    <lineage>
        <taxon>Eukaryota</taxon>
        <taxon>Fungi</taxon>
        <taxon>Dikarya</taxon>
        <taxon>Ascomycota</taxon>
        <taxon>Pezizomycotina</taxon>
        <taxon>Geoglossomycetes</taxon>
        <taxon>Geoglossales</taxon>
        <taxon>Geoglossaceae</taxon>
        <taxon>Glutinoglossum</taxon>
    </lineage>
</organism>
<dbReference type="CDD" id="cd00920">
    <property type="entry name" value="Cupredoxin"/>
    <property type="match status" value="1"/>
</dbReference>
<dbReference type="PANTHER" id="PTHR34883:SF15">
    <property type="entry name" value="EXTRACELLULAR SERINE-RICH PROTEIN"/>
    <property type="match status" value="1"/>
</dbReference>
<accession>A0A9P8HTB9</accession>
<dbReference type="AlphaFoldDB" id="A0A9P8HTB9"/>
<dbReference type="Gene3D" id="2.60.40.420">
    <property type="entry name" value="Cupredoxins - blue copper proteins"/>
    <property type="match status" value="1"/>
</dbReference>
<dbReference type="OrthoDB" id="2331100at2759"/>
<evidence type="ECO:0008006" key="4">
    <source>
        <dbReference type="Google" id="ProtNLM"/>
    </source>
</evidence>
<dbReference type="EMBL" id="JAGHQL010000162">
    <property type="protein sequence ID" value="KAH0537101.1"/>
    <property type="molecule type" value="Genomic_DNA"/>
</dbReference>